<evidence type="ECO:0000256" key="1">
    <source>
        <dbReference type="SAM" id="MobiDB-lite"/>
    </source>
</evidence>
<keyword evidence="3" id="KW-1185">Reference proteome</keyword>
<gene>
    <name evidence="2" type="ORF">HPB52_012213</name>
</gene>
<protein>
    <submittedName>
        <fullName evidence="2">Uncharacterized protein</fullName>
    </submittedName>
</protein>
<reference evidence="2" key="1">
    <citation type="journal article" date="2020" name="Cell">
        <title>Large-Scale Comparative Analyses of Tick Genomes Elucidate Their Genetic Diversity and Vector Capacities.</title>
        <authorList>
            <consortium name="Tick Genome and Microbiome Consortium (TIGMIC)"/>
            <person name="Jia N."/>
            <person name="Wang J."/>
            <person name="Shi W."/>
            <person name="Du L."/>
            <person name="Sun Y."/>
            <person name="Zhan W."/>
            <person name="Jiang J.F."/>
            <person name="Wang Q."/>
            <person name="Zhang B."/>
            <person name="Ji P."/>
            <person name="Bell-Sakyi L."/>
            <person name="Cui X.M."/>
            <person name="Yuan T.T."/>
            <person name="Jiang B.G."/>
            <person name="Yang W.F."/>
            <person name="Lam T.T."/>
            <person name="Chang Q.C."/>
            <person name="Ding S.J."/>
            <person name="Wang X.J."/>
            <person name="Zhu J.G."/>
            <person name="Ruan X.D."/>
            <person name="Zhao L."/>
            <person name="Wei J.T."/>
            <person name="Ye R.Z."/>
            <person name="Que T.C."/>
            <person name="Du C.H."/>
            <person name="Zhou Y.H."/>
            <person name="Cheng J.X."/>
            <person name="Dai P.F."/>
            <person name="Guo W.B."/>
            <person name="Han X.H."/>
            <person name="Huang E.J."/>
            <person name="Li L.F."/>
            <person name="Wei W."/>
            <person name="Gao Y.C."/>
            <person name="Liu J.Z."/>
            <person name="Shao H.Z."/>
            <person name="Wang X."/>
            <person name="Wang C.C."/>
            <person name="Yang T.C."/>
            <person name="Huo Q.B."/>
            <person name="Li W."/>
            <person name="Chen H.Y."/>
            <person name="Chen S.E."/>
            <person name="Zhou L.G."/>
            <person name="Ni X.B."/>
            <person name="Tian J.H."/>
            <person name="Sheng Y."/>
            <person name="Liu T."/>
            <person name="Pan Y.S."/>
            <person name="Xia L.Y."/>
            <person name="Li J."/>
            <person name="Zhao F."/>
            <person name="Cao W.C."/>
        </authorList>
    </citation>
    <scope>NUCLEOTIDE SEQUENCE</scope>
    <source>
        <strain evidence="2">Rsan-2018</strain>
    </source>
</reference>
<accession>A0A9D4YPE0</accession>
<comment type="caution">
    <text evidence="2">The sequence shown here is derived from an EMBL/GenBank/DDBJ whole genome shotgun (WGS) entry which is preliminary data.</text>
</comment>
<dbReference type="AlphaFoldDB" id="A0A9D4YPE0"/>
<evidence type="ECO:0000313" key="2">
    <source>
        <dbReference type="EMBL" id="KAH7983458.1"/>
    </source>
</evidence>
<sequence length="68" mass="7057">MGPTTRAVNPYRRRNAPCRDGQRAQRTACARVAMVGATVTISQATPVAVLNSGSWSRLAGICGALGKG</sequence>
<reference evidence="2" key="2">
    <citation type="submission" date="2021-09" db="EMBL/GenBank/DDBJ databases">
        <authorList>
            <person name="Jia N."/>
            <person name="Wang J."/>
            <person name="Shi W."/>
            <person name="Du L."/>
            <person name="Sun Y."/>
            <person name="Zhan W."/>
            <person name="Jiang J."/>
            <person name="Wang Q."/>
            <person name="Zhang B."/>
            <person name="Ji P."/>
            <person name="Sakyi L.B."/>
            <person name="Cui X."/>
            <person name="Yuan T."/>
            <person name="Jiang B."/>
            <person name="Yang W."/>
            <person name="Lam T.T.-Y."/>
            <person name="Chang Q."/>
            <person name="Ding S."/>
            <person name="Wang X."/>
            <person name="Zhu J."/>
            <person name="Ruan X."/>
            <person name="Zhao L."/>
            <person name="Wei J."/>
            <person name="Que T."/>
            <person name="Du C."/>
            <person name="Cheng J."/>
            <person name="Dai P."/>
            <person name="Han X."/>
            <person name="Huang E."/>
            <person name="Gao Y."/>
            <person name="Liu J."/>
            <person name="Shao H."/>
            <person name="Ye R."/>
            <person name="Li L."/>
            <person name="Wei W."/>
            <person name="Wang X."/>
            <person name="Wang C."/>
            <person name="Huo Q."/>
            <person name="Li W."/>
            <person name="Guo W."/>
            <person name="Chen H."/>
            <person name="Chen S."/>
            <person name="Zhou L."/>
            <person name="Zhou L."/>
            <person name="Ni X."/>
            <person name="Tian J."/>
            <person name="Zhou Y."/>
            <person name="Sheng Y."/>
            <person name="Liu T."/>
            <person name="Pan Y."/>
            <person name="Xia L."/>
            <person name="Li J."/>
            <person name="Zhao F."/>
            <person name="Cao W."/>
        </authorList>
    </citation>
    <scope>NUCLEOTIDE SEQUENCE</scope>
    <source>
        <strain evidence="2">Rsan-2018</strain>
        <tissue evidence="2">Larvae</tissue>
    </source>
</reference>
<evidence type="ECO:0000313" key="3">
    <source>
        <dbReference type="Proteomes" id="UP000821837"/>
    </source>
</evidence>
<organism evidence="2 3">
    <name type="scientific">Rhipicephalus sanguineus</name>
    <name type="common">Brown dog tick</name>
    <name type="synonym">Ixodes sanguineus</name>
    <dbReference type="NCBI Taxonomy" id="34632"/>
    <lineage>
        <taxon>Eukaryota</taxon>
        <taxon>Metazoa</taxon>
        <taxon>Ecdysozoa</taxon>
        <taxon>Arthropoda</taxon>
        <taxon>Chelicerata</taxon>
        <taxon>Arachnida</taxon>
        <taxon>Acari</taxon>
        <taxon>Parasitiformes</taxon>
        <taxon>Ixodida</taxon>
        <taxon>Ixodoidea</taxon>
        <taxon>Ixodidae</taxon>
        <taxon>Rhipicephalinae</taxon>
        <taxon>Rhipicephalus</taxon>
        <taxon>Rhipicephalus</taxon>
    </lineage>
</organism>
<feature type="region of interest" description="Disordered" evidence="1">
    <location>
        <begin position="1"/>
        <end position="22"/>
    </location>
</feature>
<dbReference type="Proteomes" id="UP000821837">
    <property type="component" value="Chromosome 1"/>
</dbReference>
<proteinExistence type="predicted"/>
<dbReference type="EMBL" id="JABSTV010001245">
    <property type="protein sequence ID" value="KAH7983458.1"/>
    <property type="molecule type" value="Genomic_DNA"/>
</dbReference>
<name>A0A9D4YPE0_RHISA</name>